<keyword evidence="2" id="KW-1185">Reference proteome</keyword>
<organism evidence="1 2">
    <name type="scientific">Plakobranchus ocellatus</name>
    <dbReference type="NCBI Taxonomy" id="259542"/>
    <lineage>
        <taxon>Eukaryota</taxon>
        <taxon>Metazoa</taxon>
        <taxon>Spiralia</taxon>
        <taxon>Lophotrochozoa</taxon>
        <taxon>Mollusca</taxon>
        <taxon>Gastropoda</taxon>
        <taxon>Heterobranchia</taxon>
        <taxon>Euthyneura</taxon>
        <taxon>Panpulmonata</taxon>
        <taxon>Sacoglossa</taxon>
        <taxon>Placobranchoidea</taxon>
        <taxon>Plakobranchidae</taxon>
        <taxon>Plakobranchus</taxon>
    </lineage>
</organism>
<accession>A0AAV3Y9C9</accession>
<name>A0AAV3Y9C9_9GAST</name>
<comment type="caution">
    <text evidence="1">The sequence shown here is derived from an EMBL/GenBank/DDBJ whole genome shotgun (WGS) entry which is preliminary data.</text>
</comment>
<gene>
    <name evidence="1" type="ORF">PoB_000622000</name>
</gene>
<protein>
    <submittedName>
        <fullName evidence="1">Uncharacterized protein</fullName>
    </submittedName>
</protein>
<dbReference type="AlphaFoldDB" id="A0AAV3Y9C9"/>
<sequence>MFVANGGFAHGILQVGKGNGGSSGRAVAYQVGDPRFESQSRPSKFFIAPCVYPARNGLLIPSDSKRGEESNGKLPYIMPYAKNNQDPAPGSPMLGLSVGPTMLQLLATM</sequence>
<dbReference type="Proteomes" id="UP000735302">
    <property type="component" value="Unassembled WGS sequence"/>
</dbReference>
<evidence type="ECO:0000313" key="1">
    <source>
        <dbReference type="EMBL" id="GFN79714.1"/>
    </source>
</evidence>
<evidence type="ECO:0000313" key="2">
    <source>
        <dbReference type="Proteomes" id="UP000735302"/>
    </source>
</evidence>
<reference evidence="1 2" key="1">
    <citation type="journal article" date="2021" name="Elife">
        <title>Chloroplast acquisition without the gene transfer in kleptoplastic sea slugs, Plakobranchus ocellatus.</title>
        <authorList>
            <person name="Maeda T."/>
            <person name="Takahashi S."/>
            <person name="Yoshida T."/>
            <person name="Shimamura S."/>
            <person name="Takaki Y."/>
            <person name="Nagai Y."/>
            <person name="Toyoda A."/>
            <person name="Suzuki Y."/>
            <person name="Arimoto A."/>
            <person name="Ishii H."/>
            <person name="Satoh N."/>
            <person name="Nishiyama T."/>
            <person name="Hasebe M."/>
            <person name="Maruyama T."/>
            <person name="Minagawa J."/>
            <person name="Obokata J."/>
            <person name="Shigenobu S."/>
        </authorList>
    </citation>
    <scope>NUCLEOTIDE SEQUENCE [LARGE SCALE GENOMIC DNA]</scope>
</reference>
<proteinExistence type="predicted"/>
<dbReference type="EMBL" id="BLXT01000722">
    <property type="protein sequence ID" value="GFN79714.1"/>
    <property type="molecule type" value="Genomic_DNA"/>
</dbReference>